<protein>
    <recommendedName>
        <fullName evidence="3">Restriction alleviation protein Lar</fullName>
    </recommendedName>
</protein>
<accession>A0ABY7GFW9</accession>
<reference evidence="1" key="1">
    <citation type="submission" date="2022-11" db="EMBL/GenBank/DDBJ databases">
        <title>Methylomonas rapida sp. nov., Carotenoid-Producing Obligate Methanotrophs with High Growth Characteristics and Biotechnological Potential.</title>
        <authorList>
            <person name="Tikhonova E.N."/>
            <person name="Suleimanov R.Z."/>
            <person name="Miroshnikov K."/>
            <person name="Oshkin I.Y."/>
            <person name="Belova S.E."/>
            <person name="Danilova O.V."/>
            <person name="Ashikhmin A."/>
            <person name="Konopkin A."/>
            <person name="But S.Y."/>
            <person name="Khmelenina V.N."/>
            <person name="Kuznetsov N."/>
            <person name="Pimenov N.V."/>
            <person name="Dedysh S.N."/>
        </authorList>
    </citation>
    <scope>NUCLEOTIDE SEQUENCE</scope>
    <source>
        <strain evidence="1">MP1</strain>
    </source>
</reference>
<gene>
    <name evidence="1" type="ORF">NM686_015260</name>
</gene>
<proteinExistence type="predicted"/>
<dbReference type="EMBL" id="CP113517">
    <property type="protein sequence ID" value="WAR43729.1"/>
    <property type="molecule type" value="Genomic_DNA"/>
</dbReference>
<evidence type="ECO:0000313" key="2">
    <source>
        <dbReference type="Proteomes" id="UP001162780"/>
    </source>
</evidence>
<evidence type="ECO:0008006" key="3">
    <source>
        <dbReference type="Google" id="ProtNLM"/>
    </source>
</evidence>
<organism evidence="1 2">
    <name type="scientific">Methylomonas rapida</name>
    <dbReference type="NCBI Taxonomy" id="2963939"/>
    <lineage>
        <taxon>Bacteria</taxon>
        <taxon>Pseudomonadati</taxon>
        <taxon>Pseudomonadota</taxon>
        <taxon>Gammaproteobacteria</taxon>
        <taxon>Methylococcales</taxon>
        <taxon>Methylococcaceae</taxon>
        <taxon>Methylomonas</taxon>
    </lineage>
</organism>
<keyword evidence="2" id="KW-1185">Reference proteome</keyword>
<sequence>MTTPTQTAEKIRPESTQHATRLVTIPACTNHSGLLTKTVIISDFCPICGGPRGEVYRTKSFDGSLSVECDGWINACGHVDLYESVIQEAANNGLNDPEATTTKTQAIARRQALAETIKRKRIDLDMSIEMVLYEINIDHLRGSSLICVQSICEEIADACQTARDQAKAAAVKPVQDTPTTMRLIPSAAGAEFRPKTMTFGGFVKRQAEELGLQPIPLEADLLLSRIRQGGDSGQFLADAFLSAYRKGINFKHSLFELINLDAEAFRLFHEILHIRHVSGWDDNALCDVEQQIKAIVEG</sequence>
<dbReference type="RefSeq" id="WP_255188716.1">
    <property type="nucleotide sequence ID" value="NZ_CP113517.1"/>
</dbReference>
<dbReference type="Proteomes" id="UP001162780">
    <property type="component" value="Chromosome"/>
</dbReference>
<evidence type="ECO:0000313" key="1">
    <source>
        <dbReference type="EMBL" id="WAR43729.1"/>
    </source>
</evidence>
<name>A0ABY7GFW9_9GAMM</name>